<dbReference type="GO" id="GO:0005525">
    <property type="term" value="F:GTP binding"/>
    <property type="evidence" value="ECO:0007669"/>
    <property type="project" value="UniProtKB-KW"/>
</dbReference>
<dbReference type="CDD" id="cd00154">
    <property type="entry name" value="Rab"/>
    <property type="match status" value="1"/>
</dbReference>
<dbReference type="InterPro" id="IPR050227">
    <property type="entry name" value="Rab"/>
</dbReference>
<name>A0A964FG59_9CYAN</name>
<dbReference type="AlphaFoldDB" id="A0A964FG59"/>
<dbReference type="RefSeq" id="WP_229639211.1">
    <property type="nucleotide sequence ID" value="NZ_JADWDC010000007.1"/>
</dbReference>
<dbReference type="SUPFAM" id="SSF52540">
    <property type="entry name" value="P-loop containing nucleoside triphosphate hydrolases"/>
    <property type="match status" value="1"/>
</dbReference>
<dbReference type="EMBL" id="JADWDC010000007">
    <property type="protein sequence ID" value="MCC0176173.1"/>
    <property type="molecule type" value="Genomic_DNA"/>
</dbReference>
<dbReference type="FunFam" id="3.40.50.300:FF:001447">
    <property type="entry name" value="Ras-related protein Rab-1B"/>
    <property type="match status" value="1"/>
</dbReference>
<keyword evidence="4" id="KW-1185">Reference proteome</keyword>
<dbReference type="PROSITE" id="PS51419">
    <property type="entry name" value="RAB"/>
    <property type="match status" value="1"/>
</dbReference>
<gene>
    <name evidence="3" type="ORF">I4641_04180</name>
</gene>
<dbReference type="Gene3D" id="3.40.50.300">
    <property type="entry name" value="P-loop containing nucleotide triphosphate hydrolases"/>
    <property type="match status" value="1"/>
</dbReference>
<comment type="caution">
    <text evidence="3">The sequence shown here is derived from an EMBL/GenBank/DDBJ whole genome shotgun (WGS) entry which is preliminary data.</text>
</comment>
<evidence type="ECO:0000313" key="3">
    <source>
        <dbReference type="EMBL" id="MCC0176173.1"/>
    </source>
</evidence>
<sequence>MSTITKKICLLGNFNVGKTSLIRRFVENKFSDQYLSTVGVKISRKSIEIETELDLHQINLMVWDLEGNTKFKPITPSYLKGASGSIIVADLTRVSTLENINQHADLFLKINPQGTIAIALNKADLVPQEKLDRLLENYGCYDNSQILSTYPTSAKTGDNVAEIFRKLSYSII</sequence>
<evidence type="ECO:0000256" key="2">
    <source>
        <dbReference type="ARBA" id="ARBA00023134"/>
    </source>
</evidence>
<keyword evidence="1" id="KW-0547">Nucleotide-binding</keyword>
<keyword evidence="2" id="KW-0342">GTP-binding</keyword>
<dbReference type="SMART" id="SM00175">
    <property type="entry name" value="RAB"/>
    <property type="match status" value="1"/>
</dbReference>
<dbReference type="InterPro" id="IPR027417">
    <property type="entry name" value="P-loop_NTPase"/>
</dbReference>
<dbReference type="PRINTS" id="PR00449">
    <property type="entry name" value="RASTRNSFRMNG"/>
</dbReference>
<dbReference type="SMART" id="SM00173">
    <property type="entry name" value="RAS"/>
    <property type="match status" value="1"/>
</dbReference>
<protein>
    <submittedName>
        <fullName evidence="3">GTP-binding protein</fullName>
    </submittedName>
</protein>
<dbReference type="NCBIfam" id="TIGR00231">
    <property type="entry name" value="small_GTP"/>
    <property type="match status" value="1"/>
</dbReference>
<dbReference type="Proteomes" id="UP000729733">
    <property type="component" value="Unassembled WGS sequence"/>
</dbReference>
<dbReference type="InterPro" id="IPR001806">
    <property type="entry name" value="Small_GTPase"/>
</dbReference>
<organism evidence="3 4">
    <name type="scientific">Waterburya agarophytonicola KI4</name>
    <dbReference type="NCBI Taxonomy" id="2874699"/>
    <lineage>
        <taxon>Bacteria</taxon>
        <taxon>Bacillati</taxon>
        <taxon>Cyanobacteriota</taxon>
        <taxon>Cyanophyceae</taxon>
        <taxon>Pleurocapsales</taxon>
        <taxon>Hyellaceae</taxon>
        <taxon>Waterburya</taxon>
        <taxon>Waterburya agarophytonicola</taxon>
    </lineage>
</organism>
<evidence type="ECO:0000313" key="4">
    <source>
        <dbReference type="Proteomes" id="UP000729733"/>
    </source>
</evidence>
<accession>A0A964FG59</accession>
<dbReference type="PANTHER" id="PTHR47977">
    <property type="entry name" value="RAS-RELATED PROTEIN RAB"/>
    <property type="match status" value="1"/>
</dbReference>
<dbReference type="Pfam" id="PF00071">
    <property type="entry name" value="Ras"/>
    <property type="match status" value="1"/>
</dbReference>
<evidence type="ECO:0000256" key="1">
    <source>
        <dbReference type="ARBA" id="ARBA00022741"/>
    </source>
</evidence>
<reference evidence="3" key="1">
    <citation type="journal article" date="2021" name="Antonie Van Leeuwenhoek">
        <title>Draft genome and description of Waterburya agarophytonicola gen. nov. sp. nov. (Pleurocapsales, Cyanobacteria): a seaweed symbiont.</title>
        <authorList>
            <person name="Bonthond G."/>
            <person name="Shalygin S."/>
            <person name="Bayer T."/>
            <person name="Weinberger F."/>
        </authorList>
    </citation>
    <scope>NUCLEOTIDE SEQUENCE</scope>
    <source>
        <strain evidence="3">KI4</strain>
    </source>
</reference>
<proteinExistence type="predicted"/>
<dbReference type="GO" id="GO:0003924">
    <property type="term" value="F:GTPase activity"/>
    <property type="evidence" value="ECO:0007669"/>
    <property type="project" value="InterPro"/>
</dbReference>
<dbReference type="InterPro" id="IPR005225">
    <property type="entry name" value="Small_GTP-bd"/>
</dbReference>